<dbReference type="RefSeq" id="WP_205381553.1">
    <property type="nucleotide sequence ID" value="NZ_JAFFZS010000002.1"/>
</dbReference>
<dbReference type="InterPro" id="IPR045851">
    <property type="entry name" value="AMP-bd_C_sf"/>
</dbReference>
<evidence type="ECO:0000256" key="2">
    <source>
        <dbReference type="ARBA" id="ARBA00022598"/>
    </source>
</evidence>
<dbReference type="Proteomes" id="UP000788262">
    <property type="component" value="Unassembled WGS sequence"/>
</dbReference>
<dbReference type="EMBL" id="JAFFZS010000002">
    <property type="protein sequence ID" value="MBN0043332.1"/>
    <property type="molecule type" value="Genomic_DNA"/>
</dbReference>
<protein>
    <submittedName>
        <fullName evidence="5">AMP-binding protein</fullName>
    </submittedName>
</protein>
<dbReference type="Gene3D" id="3.40.50.12780">
    <property type="entry name" value="N-terminal domain of ligase-like"/>
    <property type="match status" value="1"/>
</dbReference>
<evidence type="ECO:0000256" key="1">
    <source>
        <dbReference type="ARBA" id="ARBA00006432"/>
    </source>
</evidence>
<dbReference type="InterPro" id="IPR042099">
    <property type="entry name" value="ANL_N_sf"/>
</dbReference>
<sequence>MGDSGAWLNRAEPVLRASRAGVVTERGRVPWPVLLRRAERLAAARPDAPQGLVVRPDAGEESIVALLAVGLMDPAPSWVLGDPARWAESPVRAGPPAASAGTATAPPAGPGGVLLPAGPRAAPPPDAGGPTYATASSGTTGRPKLLFGRPHAMASAVELYVDGMPEYAAAEVFATCSAIDFAAAFCMVVAPALLLGRDLVLFRPSRWETAVAELAGRPGVCLAPPALAVLGARTAAGRRAFRDTSFVPAGGGLTPQRAERISAGFPGCGFLTMLGSTETGLLTVGREVRDDGHVGAPLPGKPVWLEEIGPDGVGTLWTRGPDTRFAASGGTPVIRADGAVSTGDLAHRAGDGFVLDGRTDDLVKVDGVSVYPREIVAAVVALPGAVDASVSVDRSAAGDRVTVVAVGDVTEEQVRDACRRLPTSVTPHRVVARPADRSAYDARGKLLR</sequence>
<comment type="similarity">
    <text evidence="1">Belongs to the ATP-dependent AMP-binding enzyme family.</text>
</comment>
<keyword evidence="2" id="KW-0436">Ligase</keyword>
<gene>
    <name evidence="5" type="ORF">JS756_04310</name>
</gene>
<proteinExistence type="inferred from homology"/>
<evidence type="ECO:0000313" key="6">
    <source>
        <dbReference type="Proteomes" id="UP000788262"/>
    </source>
</evidence>
<organism evidence="5 6">
    <name type="scientific">Streptomyces actuosus</name>
    <dbReference type="NCBI Taxonomy" id="1885"/>
    <lineage>
        <taxon>Bacteria</taxon>
        <taxon>Bacillati</taxon>
        <taxon>Actinomycetota</taxon>
        <taxon>Actinomycetes</taxon>
        <taxon>Kitasatosporales</taxon>
        <taxon>Streptomycetaceae</taxon>
        <taxon>Streptomyces</taxon>
    </lineage>
</organism>
<evidence type="ECO:0000256" key="3">
    <source>
        <dbReference type="SAM" id="MobiDB-lite"/>
    </source>
</evidence>
<dbReference type="InterPro" id="IPR000873">
    <property type="entry name" value="AMP-dep_synth/lig_dom"/>
</dbReference>
<dbReference type="PANTHER" id="PTHR43201">
    <property type="entry name" value="ACYL-COA SYNTHETASE"/>
    <property type="match status" value="1"/>
</dbReference>
<comment type="caution">
    <text evidence="5">The sequence shown here is derived from an EMBL/GenBank/DDBJ whole genome shotgun (WGS) entry which is preliminary data.</text>
</comment>
<dbReference type="Pfam" id="PF00501">
    <property type="entry name" value="AMP-binding"/>
    <property type="match status" value="1"/>
</dbReference>
<evidence type="ECO:0000313" key="5">
    <source>
        <dbReference type="EMBL" id="MBN0043332.1"/>
    </source>
</evidence>
<name>A0ABS2VJP6_STRAS</name>
<evidence type="ECO:0000259" key="4">
    <source>
        <dbReference type="Pfam" id="PF00501"/>
    </source>
</evidence>
<feature type="compositionally biased region" description="Low complexity" evidence="3">
    <location>
        <begin position="94"/>
        <end position="106"/>
    </location>
</feature>
<accession>A0ABS2VJP6</accession>
<feature type="domain" description="AMP-dependent synthetase/ligase" evidence="4">
    <location>
        <begin position="105"/>
        <end position="321"/>
    </location>
</feature>
<dbReference type="SUPFAM" id="SSF56801">
    <property type="entry name" value="Acetyl-CoA synthetase-like"/>
    <property type="match status" value="1"/>
</dbReference>
<keyword evidence="6" id="KW-1185">Reference proteome</keyword>
<reference evidence="5 6" key="1">
    <citation type="submission" date="2021-02" db="EMBL/GenBank/DDBJ databases">
        <title>Whole genome sequencing of Streptomyces actuosus VRA1.</title>
        <authorList>
            <person name="Sen G."/>
            <person name="Sen A."/>
        </authorList>
    </citation>
    <scope>NUCLEOTIDE SEQUENCE [LARGE SCALE GENOMIC DNA]</scope>
    <source>
        <strain evidence="5 6">VRA1</strain>
    </source>
</reference>
<dbReference type="Gene3D" id="3.30.300.30">
    <property type="match status" value="1"/>
</dbReference>
<dbReference type="PANTHER" id="PTHR43201:SF5">
    <property type="entry name" value="MEDIUM-CHAIN ACYL-COA LIGASE ACSF2, MITOCHONDRIAL"/>
    <property type="match status" value="1"/>
</dbReference>
<feature type="region of interest" description="Disordered" evidence="3">
    <location>
        <begin position="89"/>
        <end position="140"/>
    </location>
</feature>